<dbReference type="EMBL" id="QKTX01000022">
    <property type="protein sequence ID" value="PZV76787.1"/>
    <property type="molecule type" value="Genomic_DNA"/>
</dbReference>
<evidence type="ECO:0000313" key="1">
    <source>
        <dbReference type="EMBL" id="PZV76787.1"/>
    </source>
</evidence>
<gene>
    <name evidence="1" type="ORF">CLV31_12217</name>
</gene>
<protein>
    <submittedName>
        <fullName evidence="1">Uncharacterized protein</fullName>
    </submittedName>
</protein>
<sequence length="51" mass="6175">MQGVKKYLLYGSKLDKAFPRVRHLALSLFYQSVKWEDLKIEKLKYWKIAML</sequence>
<evidence type="ECO:0000313" key="2">
    <source>
        <dbReference type="Proteomes" id="UP000248917"/>
    </source>
</evidence>
<accession>A0A326RMJ4</accession>
<keyword evidence="2" id="KW-1185">Reference proteome</keyword>
<organism evidence="1 2">
    <name type="scientific">Algoriphagus aquaeductus</name>
    <dbReference type="NCBI Taxonomy" id="475299"/>
    <lineage>
        <taxon>Bacteria</taxon>
        <taxon>Pseudomonadati</taxon>
        <taxon>Bacteroidota</taxon>
        <taxon>Cytophagia</taxon>
        <taxon>Cytophagales</taxon>
        <taxon>Cyclobacteriaceae</taxon>
        <taxon>Algoriphagus</taxon>
    </lineage>
</organism>
<dbReference type="Proteomes" id="UP000248917">
    <property type="component" value="Unassembled WGS sequence"/>
</dbReference>
<reference evidence="1 2" key="1">
    <citation type="submission" date="2018-06" db="EMBL/GenBank/DDBJ databases">
        <title>Genomic Encyclopedia of Archaeal and Bacterial Type Strains, Phase II (KMG-II): from individual species to whole genera.</title>
        <authorList>
            <person name="Goeker M."/>
        </authorList>
    </citation>
    <scope>NUCLEOTIDE SEQUENCE [LARGE SCALE GENOMIC DNA]</scope>
    <source>
        <strain evidence="1 2">T4</strain>
    </source>
</reference>
<dbReference type="AlphaFoldDB" id="A0A326RMJ4"/>
<proteinExistence type="predicted"/>
<name>A0A326RMJ4_9BACT</name>
<comment type="caution">
    <text evidence="1">The sequence shown here is derived from an EMBL/GenBank/DDBJ whole genome shotgun (WGS) entry which is preliminary data.</text>
</comment>